<dbReference type="GO" id="GO:0005840">
    <property type="term" value="C:ribosome"/>
    <property type="evidence" value="ECO:0007669"/>
    <property type="project" value="UniProtKB-KW"/>
</dbReference>
<dbReference type="AlphaFoldDB" id="X0W794"/>
<dbReference type="GO" id="GO:0003735">
    <property type="term" value="F:structural constituent of ribosome"/>
    <property type="evidence" value="ECO:0007669"/>
    <property type="project" value="InterPro"/>
</dbReference>
<dbReference type="NCBIfam" id="TIGR00012">
    <property type="entry name" value="L29"/>
    <property type="match status" value="1"/>
</dbReference>
<evidence type="ECO:0000313" key="5">
    <source>
        <dbReference type="EMBL" id="GAG08526.1"/>
    </source>
</evidence>
<evidence type="ECO:0000256" key="4">
    <source>
        <dbReference type="SAM" id="Coils"/>
    </source>
</evidence>
<evidence type="ECO:0000256" key="3">
    <source>
        <dbReference type="ARBA" id="ARBA00023274"/>
    </source>
</evidence>
<evidence type="ECO:0000256" key="1">
    <source>
        <dbReference type="ARBA" id="ARBA00009254"/>
    </source>
</evidence>
<evidence type="ECO:0000256" key="2">
    <source>
        <dbReference type="ARBA" id="ARBA00022980"/>
    </source>
</evidence>
<comment type="similarity">
    <text evidence="1">Belongs to the universal ribosomal protein uL29 family.</text>
</comment>
<dbReference type="InterPro" id="IPR036049">
    <property type="entry name" value="Ribosomal_uL29_sf"/>
</dbReference>
<dbReference type="EMBL" id="BARS01028440">
    <property type="protein sequence ID" value="GAG08526.1"/>
    <property type="molecule type" value="Genomic_DNA"/>
</dbReference>
<accession>X0W794</accession>
<dbReference type="GO" id="GO:1990904">
    <property type="term" value="C:ribonucleoprotein complex"/>
    <property type="evidence" value="ECO:0007669"/>
    <property type="project" value="UniProtKB-KW"/>
</dbReference>
<dbReference type="GO" id="GO:0006412">
    <property type="term" value="P:translation"/>
    <property type="evidence" value="ECO:0007669"/>
    <property type="project" value="InterPro"/>
</dbReference>
<keyword evidence="4" id="KW-0175">Coiled coil</keyword>
<sequence>MKKKDLQQQRNKTAEELKKEVDVKTQELSKIRIQALSGKPKNVKAAKNTKRDIAQLLTIIREKQILAESKKSKERSKV</sequence>
<dbReference type="HAMAP" id="MF_00374">
    <property type="entry name" value="Ribosomal_uL29"/>
    <property type="match status" value="1"/>
</dbReference>
<gene>
    <name evidence="5" type="ORF">S01H1_44580</name>
</gene>
<reference evidence="5" key="1">
    <citation type="journal article" date="2014" name="Front. Microbiol.">
        <title>High frequency of phylogenetically diverse reductive dehalogenase-homologous genes in deep subseafloor sedimentary metagenomes.</title>
        <authorList>
            <person name="Kawai M."/>
            <person name="Futagami T."/>
            <person name="Toyoda A."/>
            <person name="Takaki Y."/>
            <person name="Nishi S."/>
            <person name="Hori S."/>
            <person name="Arai W."/>
            <person name="Tsubouchi T."/>
            <person name="Morono Y."/>
            <person name="Uchiyama I."/>
            <person name="Ito T."/>
            <person name="Fujiyama A."/>
            <person name="Inagaki F."/>
            <person name="Takami H."/>
        </authorList>
    </citation>
    <scope>NUCLEOTIDE SEQUENCE</scope>
    <source>
        <strain evidence="5">Expedition CK06-06</strain>
    </source>
</reference>
<organism evidence="5">
    <name type="scientific">marine sediment metagenome</name>
    <dbReference type="NCBI Taxonomy" id="412755"/>
    <lineage>
        <taxon>unclassified sequences</taxon>
        <taxon>metagenomes</taxon>
        <taxon>ecological metagenomes</taxon>
    </lineage>
</organism>
<keyword evidence="3" id="KW-0687">Ribonucleoprotein</keyword>
<protein>
    <recommendedName>
        <fullName evidence="6">Ribosomal protein L29</fullName>
    </recommendedName>
</protein>
<dbReference type="Pfam" id="PF00831">
    <property type="entry name" value="Ribosomal_L29"/>
    <property type="match status" value="1"/>
</dbReference>
<dbReference type="InterPro" id="IPR001854">
    <property type="entry name" value="Ribosomal_uL29"/>
</dbReference>
<comment type="caution">
    <text evidence="5">The sequence shown here is derived from an EMBL/GenBank/DDBJ whole genome shotgun (WGS) entry which is preliminary data.</text>
</comment>
<keyword evidence="2" id="KW-0689">Ribosomal protein</keyword>
<name>X0W794_9ZZZZ</name>
<dbReference type="Gene3D" id="1.10.287.310">
    <property type="match status" value="1"/>
</dbReference>
<proteinExistence type="inferred from homology"/>
<dbReference type="SUPFAM" id="SSF46561">
    <property type="entry name" value="Ribosomal protein L29 (L29p)"/>
    <property type="match status" value="1"/>
</dbReference>
<evidence type="ECO:0008006" key="6">
    <source>
        <dbReference type="Google" id="ProtNLM"/>
    </source>
</evidence>
<feature type="coiled-coil region" evidence="4">
    <location>
        <begin position="3"/>
        <end position="34"/>
    </location>
</feature>